<comment type="caution">
    <text evidence="3">The sequence shown here is derived from an EMBL/GenBank/DDBJ whole genome shotgun (WGS) entry which is preliminary data.</text>
</comment>
<dbReference type="PANTHER" id="PTHR35848:SF6">
    <property type="entry name" value="CUPIN TYPE-2 DOMAIN-CONTAINING PROTEIN"/>
    <property type="match status" value="1"/>
</dbReference>
<dbReference type="GO" id="GO:0046872">
    <property type="term" value="F:metal ion binding"/>
    <property type="evidence" value="ECO:0007669"/>
    <property type="project" value="UniProtKB-KW"/>
</dbReference>
<dbReference type="InterPro" id="IPR013096">
    <property type="entry name" value="Cupin_2"/>
</dbReference>
<gene>
    <name evidence="3" type="ORF">H9787_02060</name>
</gene>
<dbReference type="InterPro" id="IPR051610">
    <property type="entry name" value="GPI/OXD"/>
</dbReference>
<organism evidence="3 4">
    <name type="scientific">Candidatus Oscillibacter excrementigallinarum</name>
    <dbReference type="NCBI Taxonomy" id="2838716"/>
    <lineage>
        <taxon>Bacteria</taxon>
        <taxon>Bacillati</taxon>
        <taxon>Bacillota</taxon>
        <taxon>Clostridia</taxon>
        <taxon>Eubacteriales</taxon>
        <taxon>Oscillospiraceae</taxon>
        <taxon>Oscillibacter</taxon>
    </lineage>
</organism>
<accession>A0A9D2LH89</accession>
<dbReference type="InterPro" id="IPR011051">
    <property type="entry name" value="RmlC_Cupin_sf"/>
</dbReference>
<dbReference type="CDD" id="cd02221">
    <property type="entry name" value="cupin_TM1287-like"/>
    <property type="match status" value="1"/>
</dbReference>
<dbReference type="InterPro" id="IPR014710">
    <property type="entry name" value="RmlC-like_jellyroll"/>
</dbReference>
<keyword evidence="1" id="KW-0479">Metal-binding</keyword>
<sequence>MFTPSDKCPRRDACVRNGKGLIHMKDLTDQKGLYDHGRLFAHVTVDPGCSIGDHPHDHETEFYYIIKGEGVFNDNGTEVVVRPGDICATGYGEVHGLENRGTEPVELIALIVQE</sequence>
<dbReference type="SUPFAM" id="SSF51182">
    <property type="entry name" value="RmlC-like cupins"/>
    <property type="match status" value="1"/>
</dbReference>
<evidence type="ECO:0000313" key="3">
    <source>
        <dbReference type="EMBL" id="HJB12480.1"/>
    </source>
</evidence>
<dbReference type="AlphaFoldDB" id="A0A9D2LH89"/>
<dbReference type="Pfam" id="PF07883">
    <property type="entry name" value="Cupin_2"/>
    <property type="match status" value="1"/>
</dbReference>
<dbReference type="Proteomes" id="UP000823824">
    <property type="component" value="Unassembled WGS sequence"/>
</dbReference>
<protein>
    <submittedName>
        <fullName evidence="3">Cupin domain-containing protein</fullName>
    </submittedName>
</protein>
<evidence type="ECO:0000256" key="1">
    <source>
        <dbReference type="ARBA" id="ARBA00022723"/>
    </source>
</evidence>
<evidence type="ECO:0000313" key="4">
    <source>
        <dbReference type="Proteomes" id="UP000823824"/>
    </source>
</evidence>
<proteinExistence type="predicted"/>
<name>A0A9D2LH89_9FIRM</name>
<reference evidence="3" key="1">
    <citation type="journal article" date="2021" name="PeerJ">
        <title>Extensive microbial diversity within the chicken gut microbiome revealed by metagenomics and culture.</title>
        <authorList>
            <person name="Gilroy R."/>
            <person name="Ravi A."/>
            <person name="Getino M."/>
            <person name="Pursley I."/>
            <person name="Horton D.L."/>
            <person name="Alikhan N.F."/>
            <person name="Baker D."/>
            <person name="Gharbi K."/>
            <person name="Hall N."/>
            <person name="Watson M."/>
            <person name="Adriaenssens E.M."/>
            <person name="Foster-Nyarko E."/>
            <person name="Jarju S."/>
            <person name="Secka A."/>
            <person name="Antonio M."/>
            <person name="Oren A."/>
            <person name="Chaudhuri R.R."/>
            <person name="La Ragione R."/>
            <person name="Hildebrand F."/>
            <person name="Pallen M.J."/>
        </authorList>
    </citation>
    <scope>NUCLEOTIDE SEQUENCE</scope>
    <source>
        <strain evidence="3">ChiBcec18-1249</strain>
    </source>
</reference>
<evidence type="ECO:0000259" key="2">
    <source>
        <dbReference type="Pfam" id="PF07883"/>
    </source>
</evidence>
<dbReference type="EMBL" id="DWZJ01000013">
    <property type="protein sequence ID" value="HJB12480.1"/>
    <property type="molecule type" value="Genomic_DNA"/>
</dbReference>
<dbReference type="Gene3D" id="2.60.120.10">
    <property type="entry name" value="Jelly Rolls"/>
    <property type="match status" value="1"/>
</dbReference>
<feature type="domain" description="Cupin type-2" evidence="2">
    <location>
        <begin position="42"/>
        <end position="109"/>
    </location>
</feature>
<reference evidence="3" key="2">
    <citation type="submission" date="2021-04" db="EMBL/GenBank/DDBJ databases">
        <authorList>
            <person name="Gilroy R."/>
        </authorList>
    </citation>
    <scope>NUCLEOTIDE SEQUENCE</scope>
    <source>
        <strain evidence="3">ChiBcec18-1249</strain>
    </source>
</reference>
<dbReference type="PANTHER" id="PTHR35848">
    <property type="entry name" value="OXALATE-BINDING PROTEIN"/>
    <property type="match status" value="1"/>
</dbReference>